<keyword evidence="1" id="KW-1133">Transmembrane helix</keyword>
<dbReference type="InterPro" id="IPR027579">
    <property type="entry name" value="SSSPR51_Rpt"/>
</dbReference>
<dbReference type="NCBIfam" id="TIGR04308">
    <property type="entry name" value="repeat_SSSPR51"/>
    <property type="match status" value="7"/>
</dbReference>
<organism evidence="3 4">
    <name type="scientific">Parvimonas micra</name>
    <dbReference type="NCBI Taxonomy" id="33033"/>
    <lineage>
        <taxon>Bacteria</taxon>
        <taxon>Bacillati</taxon>
        <taxon>Bacillota</taxon>
        <taxon>Tissierellia</taxon>
        <taxon>Tissierellales</taxon>
        <taxon>Peptoniphilaceae</taxon>
        <taxon>Parvimonas</taxon>
    </lineage>
</organism>
<evidence type="ECO:0000256" key="2">
    <source>
        <dbReference type="SAM" id="SignalP"/>
    </source>
</evidence>
<feature type="transmembrane region" description="Helical" evidence="1">
    <location>
        <begin position="805"/>
        <end position="823"/>
    </location>
</feature>
<protein>
    <recommendedName>
        <fullName evidence="5">LPXTG cell wall anchor domain-containing protein</fullName>
    </recommendedName>
</protein>
<dbReference type="Proteomes" id="UP000758611">
    <property type="component" value="Unassembled WGS sequence"/>
</dbReference>
<comment type="caution">
    <text evidence="3">The sequence shown here is derived from an EMBL/GenBank/DDBJ whole genome shotgun (WGS) entry which is preliminary data.</text>
</comment>
<evidence type="ECO:0000313" key="4">
    <source>
        <dbReference type="Proteomes" id="UP000758611"/>
    </source>
</evidence>
<sequence length="831" mass="92201">MNNKKNIVAKLAGITMLTTSALGAAAPVAGIVGVGVVSSAQEVSNVELTGTMKLSGNETTNWAHRDTWQVDAKVKQRVKEGDKITFKAKGIELSELNNSEIKLKDGTVIGKVILRDQNYYEVNGKKYHYFDGGEQWNNEHSALYTQDLSKLNDGQKNLKPDTQIITDFEIVFNKKAEEFNTLDFSIGLTNKRSATILSSKNREVVYSIESGGKTIAKNSFQMNGDQATIKRAFSINDIENLNEVNNTDKGLGNAAMYVNVEPNSSEPLRKGDRIVIESKSDSNFKFDSEHNKLKVGSVMSIGHGRSQTEGDSLINDHGVFITKLNYLKAKVIEATPDKVVLEIMNENYTENANISLPVKITSFEGYNKDQNTITGMKYYISTETKDPKTTKSVSGPTTIQVKGTSVGGSGVRIQYKTTQWIDEATKKAIKNSKVAETVDPAGTIDGYTFVRTDTDSKTGSVTHVFKKNQVKKVEDDVKVTTKWIDEATKESLTKVVVGDKPVEPGTIKGYTFVRTEHPSESEYIHVFKKNEEPKKVVTRFVDEDGNLIKEKPGTVEKEVIPDYTYVRTEKDKDGNTTHHYNSVKTIHKDEDGNVIKTDKGKKPSEKITGYTFVKTEVDKDGNTVHTYHKIVTKFVNIKDGKEIILKSKDGEQPKEDLPGYTFVETKKDSKTGDVTHIYKDNDPAPIETLTIFKDENGNVIKTEKGKKDPEKIPGYTFVKTEVDKDGNTVHTYHKIVTKFVTFKDGKEFILKTKDGEQPKEDLDGYDFEKTEKDEKTGDVIHLYKAKAKVADKKEAVKTGASAGKIILPILGLAGLGGGIGFLAKKRAKKKG</sequence>
<feature type="chain" id="PRO_5039237114" description="LPXTG cell wall anchor domain-containing protein" evidence="2">
    <location>
        <begin position="25"/>
        <end position="831"/>
    </location>
</feature>
<dbReference type="RefSeq" id="WP_278476727.1">
    <property type="nucleotide sequence ID" value="NZ_JABZRE010000001.1"/>
</dbReference>
<gene>
    <name evidence="3" type="ORF">HXM94_00600</name>
</gene>
<keyword evidence="1" id="KW-0812">Transmembrane</keyword>
<evidence type="ECO:0000313" key="3">
    <source>
        <dbReference type="EMBL" id="MBF1306273.1"/>
    </source>
</evidence>
<accession>A0A930DZF8</accession>
<dbReference type="EMBL" id="JABZRE010000001">
    <property type="protein sequence ID" value="MBF1306273.1"/>
    <property type="molecule type" value="Genomic_DNA"/>
</dbReference>
<evidence type="ECO:0008006" key="5">
    <source>
        <dbReference type="Google" id="ProtNLM"/>
    </source>
</evidence>
<dbReference type="AlphaFoldDB" id="A0A930DZF8"/>
<evidence type="ECO:0000256" key="1">
    <source>
        <dbReference type="SAM" id="Phobius"/>
    </source>
</evidence>
<name>A0A930DZF8_9FIRM</name>
<dbReference type="Pfam" id="PF18877">
    <property type="entry name" value="SSSPR-51"/>
    <property type="match status" value="5"/>
</dbReference>
<feature type="signal peptide" evidence="2">
    <location>
        <begin position="1"/>
        <end position="24"/>
    </location>
</feature>
<keyword evidence="2" id="KW-0732">Signal</keyword>
<proteinExistence type="predicted"/>
<keyword evidence="1" id="KW-0472">Membrane</keyword>
<reference evidence="3" key="1">
    <citation type="submission" date="2020-04" db="EMBL/GenBank/DDBJ databases">
        <title>Deep metagenomics examines the oral microbiome during advanced dental caries in children, revealing novel taxa and co-occurrences with host molecules.</title>
        <authorList>
            <person name="Baker J.L."/>
            <person name="Morton J.T."/>
            <person name="Dinis M."/>
            <person name="Alvarez R."/>
            <person name="Tran N.C."/>
            <person name="Knight R."/>
            <person name="Edlund A."/>
        </authorList>
    </citation>
    <scope>NUCLEOTIDE SEQUENCE</scope>
    <source>
        <strain evidence="3">JCVI_23_bin.11</strain>
    </source>
</reference>